<evidence type="ECO:0000313" key="8">
    <source>
        <dbReference type="EMBL" id="PSM51776.1"/>
    </source>
</evidence>
<reference evidence="9" key="1">
    <citation type="submission" date="2017-10" db="EMBL/GenBank/DDBJ databases">
        <title>Campylobacter species from seals.</title>
        <authorList>
            <person name="Gilbert M.J."/>
            <person name="Zomer A.L."/>
            <person name="Timmerman A.J."/>
            <person name="Duim B."/>
            <person name="Wagenaar J.A."/>
        </authorList>
    </citation>
    <scope>NUCLEOTIDE SEQUENCE [LARGE SCALE GENOMIC DNA]</scope>
    <source>
        <strain evidence="9">17S00004-5</strain>
    </source>
</reference>
<protein>
    <submittedName>
        <fullName evidence="8">Competence protein ComEC</fullName>
    </submittedName>
</protein>
<keyword evidence="9" id="KW-1185">Reference proteome</keyword>
<dbReference type="PANTHER" id="PTHR30619">
    <property type="entry name" value="DNA INTERNALIZATION/COMPETENCE PROTEIN COMEC/REC2"/>
    <property type="match status" value="1"/>
</dbReference>
<dbReference type="OrthoDB" id="5372341at2"/>
<organism evidence="8 9">
    <name type="scientific">Campylobacter blaseri</name>
    <dbReference type="NCBI Taxonomy" id="2042961"/>
    <lineage>
        <taxon>Bacteria</taxon>
        <taxon>Pseudomonadati</taxon>
        <taxon>Campylobacterota</taxon>
        <taxon>Epsilonproteobacteria</taxon>
        <taxon>Campylobacterales</taxon>
        <taxon>Campylobacteraceae</taxon>
        <taxon>Campylobacter</taxon>
    </lineage>
</organism>
<dbReference type="PANTHER" id="PTHR30619:SF7">
    <property type="entry name" value="BETA-LACTAMASE DOMAIN PROTEIN"/>
    <property type="match status" value="1"/>
</dbReference>
<accession>A0A2P8QZV7</accession>
<dbReference type="InterPro" id="IPR004477">
    <property type="entry name" value="ComEC_N"/>
</dbReference>
<feature type="transmembrane region" description="Helical" evidence="6">
    <location>
        <begin position="303"/>
        <end position="326"/>
    </location>
</feature>
<dbReference type="RefSeq" id="WP_106871888.1">
    <property type="nucleotide sequence ID" value="NZ_CP053841.1"/>
</dbReference>
<evidence type="ECO:0000256" key="5">
    <source>
        <dbReference type="ARBA" id="ARBA00023136"/>
    </source>
</evidence>
<feature type="transmembrane region" description="Helical" evidence="6">
    <location>
        <begin position="261"/>
        <end position="291"/>
    </location>
</feature>
<dbReference type="AlphaFoldDB" id="A0A2P8QZV7"/>
<gene>
    <name evidence="8" type="ORF">CQ405_06515</name>
</gene>
<sequence length="419" mass="49725">MNGLKLFNKFSEILIFIAICLAIFSINIFIKHNEFRHFKEDKFQKIDAKVLSSYTKTNKKGRVYRVLKLKTNDFIFYTITKKETNFKELDMLNLGIVTDRVDFKDYLKKSFYMPSFNIEKVKINKTLKDKAIKYVASQHQSLQIQNLYLALFFATPINKELRQNIVKWGISHLVAISGFHLSIIFTTIFFILTPIYKFFQNRFFPYRSLVFDISLLTFFLMVGYLFVLDFTPSFLRSLLMALVLFVFLVRNLKVFSFQTLFITMLIAISFFPHLLFSYGFYFSCLGVFYIYLYIHHFAKSFNVYINIIFLNLFVYLAMNIPVYYFFPNFTYTQISVVFISYIFIIFYPLSLLLHLVNFGSIFDEYLIMFLNYPVEMHQINISKFLFYGVNLLSLLAIRYKILALLLALIGLYPIVLFLL</sequence>
<feature type="transmembrane region" description="Helical" evidence="6">
    <location>
        <begin position="12"/>
        <end position="30"/>
    </location>
</feature>
<dbReference type="NCBIfam" id="TIGR00360">
    <property type="entry name" value="ComEC_N-term"/>
    <property type="match status" value="1"/>
</dbReference>
<dbReference type="GO" id="GO:0005886">
    <property type="term" value="C:plasma membrane"/>
    <property type="evidence" value="ECO:0007669"/>
    <property type="project" value="UniProtKB-SubCell"/>
</dbReference>
<evidence type="ECO:0000256" key="1">
    <source>
        <dbReference type="ARBA" id="ARBA00004651"/>
    </source>
</evidence>
<comment type="subcellular location">
    <subcellularLocation>
        <location evidence="1">Cell membrane</location>
        <topology evidence="1">Multi-pass membrane protein</topology>
    </subcellularLocation>
</comment>
<name>A0A2P8QZV7_9BACT</name>
<evidence type="ECO:0000256" key="3">
    <source>
        <dbReference type="ARBA" id="ARBA00022692"/>
    </source>
</evidence>
<evidence type="ECO:0000256" key="6">
    <source>
        <dbReference type="SAM" id="Phobius"/>
    </source>
</evidence>
<keyword evidence="5 6" id="KW-0472">Membrane</keyword>
<keyword evidence="4 6" id="KW-1133">Transmembrane helix</keyword>
<keyword evidence="3 6" id="KW-0812">Transmembrane</keyword>
<feature type="transmembrane region" description="Helical" evidence="6">
    <location>
        <begin position="204"/>
        <end position="227"/>
    </location>
</feature>
<dbReference type="InterPro" id="IPR052159">
    <property type="entry name" value="Competence_DNA_uptake"/>
</dbReference>
<evidence type="ECO:0000259" key="7">
    <source>
        <dbReference type="Pfam" id="PF03772"/>
    </source>
</evidence>
<feature type="transmembrane region" description="Helical" evidence="6">
    <location>
        <begin position="338"/>
        <end position="356"/>
    </location>
</feature>
<evidence type="ECO:0000256" key="2">
    <source>
        <dbReference type="ARBA" id="ARBA00022475"/>
    </source>
</evidence>
<comment type="caution">
    <text evidence="8">The sequence shown here is derived from an EMBL/GenBank/DDBJ whole genome shotgun (WGS) entry which is preliminary data.</text>
</comment>
<dbReference type="EMBL" id="PDHH01000005">
    <property type="protein sequence ID" value="PSM51776.1"/>
    <property type="molecule type" value="Genomic_DNA"/>
</dbReference>
<dbReference type="Proteomes" id="UP000240535">
    <property type="component" value="Unassembled WGS sequence"/>
</dbReference>
<feature type="transmembrane region" description="Helical" evidence="6">
    <location>
        <begin position="170"/>
        <end position="192"/>
    </location>
</feature>
<feature type="transmembrane region" description="Helical" evidence="6">
    <location>
        <begin position="401"/>
        <end position="418"/>
    </location>
</feature>
<evidence type="ECO:0000313" key="9">
    <source>
        <dbReference type="Proteomes" id="UP000240535"/>
    </source>
</evidence>
<proteinExistence type="predicted"/>
<keyword evidence="2" id="KW-1003">Cell membrane</keyword>
<feature type="transmembrane region" description="Helical" evidence="6">
    <location>
        <begin position="233"/>
        <end position="249"/>
    </location>
</feature>
<dbReference type="Pfam" id="PF03772">
    <property type="entry name" value="Competence"/>
    <property type="match status" value="1"/>
</dbReference>
<evidence type="ECO:0000256" key="4">
    <source>
        <dbReference type="ARBA" id="ARBA00022989"/>
    </source>
</evidence>
<feature type="domain" description="ComEC/Rec2-related protein" evidence="7">
    <location>
        <begin position="157"/>
        <end position="411"/>
    </location>
</feature>